<name>A0A518GV05_9BACT</name>
<evidence type="ECO:0000256" key="1">
    <source>
        <dbReference type="SAM" id="SignalP"/>
    </source>
</evidence>
<evidence type="ECO:0000313" key="2">
    <source>
        <dbReference type="EMBL" id="QDV32421.1"/>
    </source>
</evidence>
<gene>
    <name evidence="2" type="ORF">ElP_02530</name>
</gene>
<keyword evidence="3" id="KW-1185">Reference proteome</keyword>
<organism evidence="2 3">
    <name type="scientific">Tautonia plasticadhaerens</name>
    <dbReference type="NCBI Taxonomy" id="2527974"/>
    <lineage>
        <taxon>Bacteria</taxon>
        <taxon>Pseudomonadati</taxon>
        <taxon>Planctomycetota</taxon>
        <taxon>Planctomycetia</taxon>
        <taxon>Isosphaerales</taxon>
        <taxon>Isosphaeraceae</taxon>
        <taxon>Tautonia</taxon>
    </lineage>
</organism>
<protein>
    <recommendedName>
        <fullName evidence="4">DUF4114 domain-containing protein</fullName>
    </recommendedName>
</protein>
<feature type="signal peptide" evidence="1">
    <location>
        <begin position="1"/>
        <end position="31"/>
    </location>
</feature>
<keyword evidence="1" id="KW-0732">Signal</keyword>
<dbReference type="OrthoDB" id="264773at2"/>
<evidence type="ECO:0000313" key="3">
    <source>
        <dbReference type="Proteomes" id="UP000317835"/>
    </source>
</evidence>
<proteinExistence type="predicted"/>
<reference evidence="2 3" key="1">
    <citation type="submission" date="2019-02" db="EMBL/GenBank/DDBJ databases">
        <title>Deep-cultivation of Planctomycetes and their phenomic and genomic characterization uncovers novel biology.</title>
        <authorList>
            <person name="Wiegand S."/>
            <person name="Jogler M."/>
            <person name="Boedeker C."/>
            <person name="Pinto D."/>
            <person name="Vollmers J."/>
            <person name="Rivas-Marin E."/>
            <person name="Kohn T."/>
            <person name="Peeters S.H."/>
            <person name="Heuer A."/>
            <person name="Rast P."/>
            <person name="Oberbeckmann S."/>
            <person name="Bunk B."/>
            <person name="Jeske O."/>
            <person name="Meyerdierks A."/>
            <person name="Storesund J.E."/>
            <person name="Kallscheuer N."/>
            <person name="Luecker S."/>
            <person name="Lage O.M."/>
            <person name="Pohl T."/>
            <person name="Merkel B.J."/>
            <person name="Hornburger P."/>
            <person name="Mueller R.-W."/>
            <person name="Bruemmer F."/>
            <person name="Labrenz M."/>
            <person name="Spormann A.M."/>
            <person name="Op den Camp H."/>
            <person name="Overmann J."/>
            <person name="Amann R."/>
            <person name="Jetten M.S.M."/>
            <person name="Mascher T."/>
            <person name="Medema M.H."/>
            <person name="Devos D.P."/>
            <person name="Kaster A.-K."/>
            <person name="Ovreas L."/>
            <person name="Rohde M."/>
            <person name="Galperin M.Y."/>
            <person name="Jogler C."/>
        </authorList>
    </citation>
    <scope>NUCLEOTIDE SEQUENCE [LARGE SCALE GENOMIC DNA]</scope>
    <source>
        <strain evidence="2 3">ElP</strain>
    </source>
</reference>
<dbReference type="KEGG" id="tpla:ElP_02530"/>
<feature type="chain" id="PRO_5021734404" description="DUF4114 domain-containing protein" evidence="1">
    <location>
        <begin position="32"/>
        <end position="240"/>
    </location>
</feature>
<evidence type="ECO:0008006" key="4">
    <source>
        <dbReference type="Google" id="ProtNLM"/>
    </source>
</evidence>
<dbReference type="Proteomes" id="UP000317835">
    <property type="component" value="Chromosome"/>
</dbReference>
<accession>A0A518GV05</accession>
<dbReference type="RefSeq" id="WP_145266490.1">
    <property type="nucleotide sequence ID" value="NZ_CP036426.1"/>
</dbReference>
<dbReference type="EMBL" id="CP036426">
    <property type="protein sequence ID" value="QDV32421.1"/>
    <property type="molecule type" value="Genomic_DNA"/>
</dbReference>
<sequence length="240" mass="26188" precursor="true">MPRPCPRTRSLAALGATAALAVALVASPARSQSENQPRVTPGPVEPDWVAILGGIYGLDMVEDLLNPVETTPEAVPGLFRKAGDGPVTYRPIIALGLETVNRGGYYVPGSEPGVPRAVELWSYRFKNTGQDLERGENLPPPLIEGSTTQFDPGDRTFGFWVSNDGLDDGGVFTQPGEVAALNDRLAGQPYKAMIYPYHDPETKRPLPNCYLVGWEYSTNDDFQDVVCLVENVELVRDDER</sequence>
<dbReference type="AlphaFoldDB" id="A0A518GV05"/>